<organism evidence="2 3">
    <name type="scientific">Eumeta variegata</name>
    <name type="common">Bagworm moth</name>
    <name type="synonym">Eumeta japonica</name>
    <dbReference type="NCBI Taxonomy" id="151549"/>
    <lineage>
        <taxon>Eukaryota</taxon>
        <taxon>Metazoa</taxon>
        <taxon>Ecdysozoa</taxon>
        <taxon>Arthropoda</taxon>
        <taxon>Hexapoda</taxon>
        <taxon>Insecta</taxon>
        <taxon>Pterygota</taxon>
        <taxon>Neoptera</taxon>
        <taxon>Endopterygota</taxon>
        <taxon>Lepidoptera</taxon>
        <taxon>Glossata</taxon>
        <taxon>Ditrysia</taxon>
        <taxon>Tineoidea</taxon>
        <taxon>Psychidae</taxon>
        <taxon>Oiketicinae</taxon>
        <taxon>Eumeta</taxon>
    </lineage>
</organism>
<feature type="region of interest" description="Disordered" evidence="1">
    <location>
        <begin position="1"/>
        <end position="24"/>
    </location>
</feature>
<keyword evidence="3" id="KW-1185">Reference proteome</keyword>
<dbReference type="Proteomes" id="UP000299102">
    <property type="component" value="Unassembled WGS sequence"/>
</dbReference>
<sequence length="186" mass="20735">MSDFQGLMMEPEGSDDEASKLPALLSDPESQSWSKCFPREYQQVQTWLALSRGERAYKPPEYRWSPPPMDTRDYGKVTRIDQKYSPTITKGGTVAALRKECAFRRTAWTFAGETAGGSLLPTAVSEFKRTDPKPSCWPSVGWVLLTPTAFTLAKTDALTVVRGVHRKNRISLEISNTSRAGDSRSV</sequence>
<comment type="caution">
    <text evidence="2">The sequence shown here is derived from an EMBL/GenBank/DDBJ whole genome shotgun (WGS) entry which is preliminary data.</text>
</comment>
<dbReference type="OrthoDB" id="408743at2759"/>
<evidence type="ECO:0000256" key="1">
    <source>
        <dbReference type="SAM" id="MobiDB-lite"/>
    </source>
</evidence>
<protein>
    <submittedName>
        <fullName evidence="2">Uncharacterized protein</fullName>
    </submittedName>
</protein>
<dbReference type="EMBL" id="BGZK01000102">
    <property type="protein sequence ID" value="GBP18874.1"/>
    <property type="molecule type" value="Genomic_DNA"/>
</dbReference>
<evidence type="ECO:0000313" key="2">
    <source>
        <dbReference type="EMBL" id="GBP18874.1"/>
    </source>
</evidence>
<name>A0A4C1TYD7_EUMVA</name>
<proteinExistence type="predicted"/>
<dbReference type="AlphaFoldDB" id="A0A4C1TYD7"/>
<accession>A0A4C1TYD7</accession>
<evidence type="ECO:0000313" key="3">
    <source>
        <dbReference type="Proteomes" id="UP000299102"/>
    </source>
</evidence>
<gene>
    <name evidence="2" type="ORF">EVAR_20405_1</name>
</gene>
<reference evidence="2 3" key="1">
    <citation type="journal article" date="2019" name="Commun. Biol.">
        <title>The bagworm genome reveals a unique fibroin gene that provides high tensile strength.</title>
        <authorList>
            <person name="Kono N."/>
            <person name="Nakamura H."/>
            <person name="Ohtoshi R."/>
            <person name="Tomita M."/>
            <person name="Numata K."/>
            <person name="Arakawa K."/>
        </authorList>
    </citation>
    <scope>NUCLEOTIDE SEQUENCE [LARGE SCALE GENOMIC DNA]</scope>
</reference>